<gene>
    <name evidence="7" type="ORF">ENM11_00760</name>
</gene>
<dbReference type="AlphaFoldDB" id="A0A7C5QQ38"/>
<dbReference type="SUPFAM" id="SSF51556">
    <property type="entry name" value="Metallo-dependent hydrolases"/>
    <property type="match status" value="1"/>
</dbReference>
<accession>A0A7C5QQ38</accession>
<keyword evidence="1" id="KW-0479">Metal-binding</keyword>
<dbReference type="InterPro" id="IPR050287">
    <property type="entry name" value="MTA/SAH_deaminase"/>
</dbReference>
<feature type="domain" description="Aminodeoxyfutalosine deaminase/Imidazolonepropionase-like composite" evidence="6">
    <location>
        <begin position="78"/>
        <end position="100"/>
    </location>
</feature>
<dbReference type="PANTHER" id="PTHR43794">
    <property type="entry name" value="AMINOHYDROLASE SSNA-RELATED"/>
    <property type="match status" value="1"/>
</dbReference>
<organism evidence="7">
    <name type="scientific">Caldiarchaeum subterraneum</name>
    <dbReference type="NCBI Taxonomy" id="311458"/>
    <lineage>
        <taxon>Archaea</taxon>
        <taxon>Nitrososphaerota</taxon>
        <taxon>Candidatus Caldarchaeales</taxon>
        <taxon>Candidatus Caldarchaeaceae</taxon>
        <taxon>Candidatus Caldarchaeum</taxon>
    </lineage>
</organism>
<keyword evidence="3" id="KW-0862">Zinc</keyword>
<protein>
    <submittedName>
        <fullName evidence="7">Uncharacterized protein</fullName>
    </submittedName>
</protein>
<evidence type="ECO:0000259" key="6">
    <source>
        <dbReference type="Pfam" id="PF22039"/>
    </source>
</evidence>
<comment type="caution">
    <text evidence="7">The sequence shown here is derived from an EMBL/GenBank/DDBJ whole genome shotgun (WGS) entry which is preliminary data.</text>
</comment>
<sequence length="499" mass="55214">MEASAGHPQPAAPNRPSGLRHAVQAKTHPPKGRGTMIFAVETITHNIFLHGLTLLCMFLVRGGYVVTMDDRLTVLRDGCVVVDEDRIVDVGEYEDLKKKYRGCEVLGDRWKVVVPGLANCHYHSREQLAQTLFPDGLGEVEWFSRYCLPYHQLLKPEDEKLAFTLALYSMSLNGVTTFADGGLLYPSTTLKALETIPLRCYVTTWCWDVSETIKKTTDQALTELKKLFQEFDGKMNGLVRVCAAPISIETCSEKLLEEVFHWAREKRLKTYIHTASFLEDFEKSIKIRGMTPVEYLAGKKLLNHDTNLLHAIHLTERDVELVAGSGAAAVCCPMSSLIKGKGLAVRGKYPEMLRKGVRVGLGADGAPSTHHTDMLRLSSLFAGLFRDSRMDAKAVSAVDALKSVTTTAASVVGLENLTGSLEKGRKADIVLLDMRRPAFTPTANILNSLVFSATGDTVDTVIVDGRVVVANRKVVGLDYEKTYEQAEKTVERLRTELNI</sequence>
<dbReference type="EMBL" id="DRWN01000010">
    <property type="protein sequence ID" value="HHK67673.1"/>
    <property type="molecule type" value="Genomic_DNA"/>
</dbReference>
<proteinExistence type="predicted"/>
<evidence type="ECO:0000313" key="7">
    <source>
        <dbReference type="EMBL" id="HHK67673.1"/>
    </source>
</evidence>
<keyword evidence="2" id="KW-0378">Hydrolase</keyword>
<dbReference type="InterPro" id="IPR054418">
    <property type="entry name" value="MQNX/HUTI_composite_N"/>
</dbReference>
<dbReference type="InterPro" id="IPR006680">
    <property type="entry name" value="Amidohydro-rel"/>
</dbReference>
<feature type="domain" description="Amidohydrolase-related" evidence="5">
    <location>
        <begin position="112"/>
        <end position="468"/>
    </location>
</feature>
<dbReference type="Gene3D" id="2.30.40.10">
    <property type="entry name" value="Urease, subunit C, domain 1"/>
    <property type="match status" value="1"/>
</dbReference>
<dbReference type="Pfam" id="PF22039">
    <property type="entry name" value="HUTI_composite_bact"/>
    <property type="match status" value="1"/>
</dbReference>
<dbReference type="Gene3D" id="3.20.20.140">
    <property type="entry name" value="Metal-dependent hydrolases"/>
    <property type="match status" value="1"/>
</dbReference>
<dbReference type="GO" id="GO:0046872">
    <property type="term" value="F:metal ion binding"/>
    <property type="evidence" value="ECO:0007669"/>
    <property type="project" value="UniProtKB-KW"/>
</dbReference>
<name>A0A7C5QQ38_CALS0</name>
<evidence type="ECO:0000259" key="5">
    <source>
        <dbReference type="Pfam" id="PF01979"/>
    </source>
</evidence>
<dbReference type="InterPro" id="IPR011059">
    <property type="entry name" value="Metal-dep_hydrolase_composite"/>
</dbReference>
<evidence type="ECO:0000256" key="2">
    <source>
        <dbReference type="ARBA" id="ARBA00022801"/>
    </source>
</evidence>
<feature type="region of interest" description="Disordered" evidence="4">
    <location>
        <begin position="1"/>
        <end position="30"/>
    </location>
</feature>
<reference evidence="7" key="1">
    <citation type="journal article" date="2020" name="mSystems">
        <title>Genome- and Community-Level Interaction Insights into Carbon Utilization and Element Cycling Functions of Hydrothermarchaeota in Hydrothermal Sediment.</title>
        <authorList>
            <person name="Zhou Z."/>
            <person name="Liu Y."/>
            <person name="Xu W."/>
            <person name="Pan J."/>
            <person name="Luo Z.H."/>
            <person name="Li M."/>
        </authorList>
    </citation>
    <scope>NUCLEOTIDE SEQUENCE [LARGE SCALE GENOMIC DNA]</scope>
    <source>
        <strain evidence="7">SpSt-1056</strain>
    </source>
</reference>
<evidence type="ECO:0000256" key="4">
    <source>
        <dbReference type="SAM" id="MobiDB-lite"/>
    </source>
</evidence>
<evidence type="ECO:0000256" key="3">
    <source>
        <dbReference type="ARBA" id="ARBA00022833"/>
    </source>
</evidence>
<dbReference type="PANTHER" id="PTHR43794:SF11">
    <property type="entry name" value="AMIDOHYDROLASE-RELATED DOMAIN-CONTAINING PROTEIN"/>
    <property type="match status" value="1"/>
</dbReference>
<evidence type="ECO:0000256" key="1">
    <source>
        <dbReference type="ARBA" id="ARBA00022723"/>
    </source>
</evidence>
<dbReference type="Pfam" id="PF01979">
    <property type="entry name" value="Amidohydro_1"/>
    <property type="match status" value="1"/>
</dbReference>
<dbReference type="SUPFAM" id="SSF51338">
    <property type="entry name" value="Composite domain of metallo-dependent hydrolases"/>
    <property type="match status" value="1"/>
</dbReference>
<dbReference type="GO" id="GO:0016810">
    <property type="term" value="F:hydrolase activity, acting on carbon-nitrogen (but not peptide) bonds"/>
    <property type="evidence" value="ECO:0007669"/>
    <property type="project" value="InterPro"/>
</dbReference>
<dbReference type="InterPro" id="IPR032466">
    <property type="entry name" value="Metal_Hydrolase"/>
</dbReference>